<proteinExistence type="predicted"/>
<dbReference type="RefSeq" id="WP_379663502.1">
    <property type="nucleotide sequence ID" value="NZ_JBHUDG010000041.1"/>
</dbReference>
<dbReference type="EMBL" id="JBHUDG010000041">
    <property type="protein sequence ID" value="MFD1631133.1"/>
    <property type="molecule type" value="Genomic_DNA"/>
</dbReference>
<dbReference type="Proteomes" id="UP001597118">
    <property type="component" value="Unassembled WGS sequence"/>
</dbReference>
<evidence type="ECO:0000313" key="1">
    <source>
        <dbReference type="EMBL" id="MFD1631133.1"/>
    </source>
</evidence>
<keyword evidence="2" id="KW-1185">Reference proteome</keyword>
<evidence type="ECO:0000313" key="2">
    <source>
        <dbReference type="Proteomes" id="UP001597118"/>
    </source>
</evidence>
<sequence length="76" mass="9190">MEENYTHLVIYPYDLMGIFNVNKSGAKYRYSKIKKFFDLKRGQYLTVYHLRDYINMSLEDTIDMIQRNRRGMGLLV</sequence>
<name>A0ABW4IFU9_9SPHI</name>
<accession>A0ABW4IFU9</accession>
<gene>
    <name evidence="1" type="ORF">ACFSAH_14755</name>
</gene>
<protein>
    <submittedName>
        <fullName evidence="1">Uncharacterized protein</fullName>
    </submittedName>
</protein>
<reference evidence="2" key="1">
    <citation type="journal article" date="2019" name="Int. J. Syst. Evol. Microbiol.">
        <title>The Global Catalogue of Microorganisms (GCM) 10K type strain sequencing project: providing services to taxonomists for standard genome sequencing and annotation.</title>
        <authorList>
            <consortium name="The Broad Institute Genomics Platform"/>
            <consortium name="The Broad Institute Genome Sequencing Center for Infectious Disease"/>
            <person name="Wu L."/>
            <person name="Ma J."/>
        </authorList>
    </citation>
    <scope>NUCLEOTIDE SEQUENCE [LARGE SCALE GENOMIC DNA]</scope>
    <source>
        <strain evidence="2">CCUG 53762</strain>
    </source>
</reference>
<comment type="caution">
    <text evidence="1">The sequence shown here is derived from an EMBL/GenBank/DDBJ whole genome shotgun (WGS) entry which is preliminary data.</text>
</comment>
<organism evidence="1 2">
    <name type="scientific">Pseudopedobacter beijingensis</name>
    <dbReference type="NCBI Taxonomy" id="1207056"/>
    <lineage>
        <taxon>Bacteria</taxon>
        <taxon>Pseudomonadati</taxon>
        <taxon>Bacteroidota</taxon>
        <taxon>Sphingobacteriia</taxon>
        <taxon>Sphingobacteriales</taxon>
        <taxon>Sphingobacteriaceae</taxon>
        <taxon>Pseudopedobacter</taxon>
    </lineage>
</organism>